<evidence type="ECO:0000313" key="2">
    <source>
        <dbReference type="Proteomes" id="UP000269221"/>
    </source>
</evidence>
<name>A0A3M0JDW2_HIRRU</name>
<comment type="caution">
    <text evidence="1">The sequence shown here is derived from an EMBL/GenBank/DDBJ whole genome shotgun (WGS) entry which is preliminary data.</text>
</comment>
<gene>
    <name evidence="1" type="ORF">DUI87_24539</name>
</gene>
<sequence length="105" mass="11818">MKIEGVKPVEKSYPLKFSSCYGIYVYYKKKPLPGPKGGYRKDKWDYSLGSVGFEQKDGKFRSDIGKKFFSVKVGGPWHRLPREAVAVPSLEVSKAKLDDALSNLV</sequence>
<proteinExistence type="predicted"/>
<organism evidence="1 2">
    <name type="scientific">Hirundo rustica rustica</name>
    <dbReference type="NCBI Taxonomy" id="333673"/>
    <lineage>
        <taxon>Eukaryota</taxon>
        <taxon>Metazoa</taxon>
        <taxon>Chordata</taxon>
        <taxon>Craniata</taxon>
        <taxon>Vertebrata</taxon>
        <taxon>Euteleostomi</taxon>
        <taxon>Archelosauria</taxon>
        <taxon>Archosauria</taxon>
        <taxon>Dinosauria</taxon>
        <taxon>Saurischia</taxon>
        <taxon>Theropoda</taxon>
        <taxon>Coelurosauria</taxon>
        <taxon>Aves</taxon>
        <taxon>Neognathae</taxon>
        <taxon>Neoaves</taxon>
        <taxon>Telluraves</taxon>
        <taxon>Australaves</taxon>
        <taxon>Passeriformes</taxon>
        <taxon>Sylvioidea</taxon>
        <taxon>Hirundinidae</taxon>
        <taxon>Hirundo</taxon>
    </lineage>
</organism>
<dbReference type="OrthoDB" id="276744at2759"/>
<protein>
    <submittedName>
        <fullName evidence="1">Uncharacterized protein</fullName>
    </submittedName>
</protein>
<evidence type="ECO:0000313" key="1">
    <source>
        <dbReference type="EMBL" id="RMB98994.1"/>
    </source>
</evidence>
<dbReference type="Proteomes" id="UP000269221">
    <property type="component" value="Unassembled WGS sequence"/>
</dbReference>
<accession>A0A3M0JDW2</accession>
<dbReference type="EMBL" id="QRBI01000151">
    <property type="protein sequence ID" value="RMB98994.1"/>
    <property type="molecule type" value="Genomic_DNA"/>
</dbReference>
<dbReference type="AlphaFoldDB" id="A0A3M0JDW2"/>
<keyword evidence="2" id="KW-1185">Reference proteome</keyword>
<reference evidence="1 2" key="1">
    <citation type="submission" date="2018-07" db="EMBL/GenBank/DDBJ databases">
        <title>A high quality draft genome assembly of the barn swallow (H. rustica rustica).</title>
        <authorList>
            <person name="Formenti G."/>
            <person name="Chiara M."/>
            <person name="Poveda L."/>
            <person name="Francoijs K.-J."/>
            <person name="Bonisoli-Alquati A."/>
            <person name="Canova L."/>
            <person name="Gianfranceschi L."/>
            <person name="Horner D.S."/>
            <person name="Saino N."/>
        </authorList>
    </citation>
    <scope>NUCLEOTIDE SEQUENCE [LARGE SCALE GENOMIC DNA]</scope>
    <source>
        <strain evidence="1">Chelidonia</strain>
        <tissue evidence="1">Blood</tissue>
    </source>
</reference>